<proteinExistence type="predicted"/>
<feature type="region of interest" description="Disordered" evidence="1">
    <location>
        <begin position="99"/>
        <end position="121"/>
    </location>
</feature>
<protein>
    <submittedName>
        <fullName evidence="2">Uncharacterized protein</fullName>
    </submittedName>
</protein>
<sequence>MEEVCAGGRAQPNGLIKIRSPATDSSSRQKERDELYGPCLPHADTQLLPFHNSPVIQCRSETLSGGLGLRLLLITRSCILPGGEGKKKKNRRKTVMRHTMNVGQEGHSQTVLDSRKPLLQM</sequence>
<gene>
    <name evidence="2" type="ORF">QQF64_032547</name>
</gene>
<evidence type="ECO:0000256" key="1">
    <source>
        <dbReference type="SAM" id="MobiDB-lite"/>
    </source>
</evidence>
<comment type="caution">
    <text evidence="2">The sequence shown here is derived from an EMBL/GenBank/DDBJ whole genome shotgun (WGS) entry which is preliminary data.</text>
</comment>
<evidence type="ECO:0000313" key="2">
    <source>
        <dbReference type="EMBL" id="KAL1270258.1"/>
    </source>
</evidence>
<name>A0ABR3N045_9TELE</name>
<keyword evidence="3" id="KW-1185">Reference proteome</keyword>
<feature type="region of interest" description="Disordered" evidence="1">
    <location>
        <begin position="12"/>
        <end position="34"/>
    </location>
</feature>
<organism evidence="2 3">
    <name type="scientific">Cirrhinus molitorella</name>
    <name type="common">mud carp</name>
    <dbReference type="NCBI Taxonomy" id="172907"/>
    <lineage>
        <taxon>Eukaryota</taxon>
        <taxon>Metazoa</taxon>
        <taxon>Chordata</taxon>
        <taxon>Craniata</taxon>
        <taxon>Vertebrata</taxon>
        <taxon>Euteleostomi</taxon>
        <taxon>Actinopterygii</taxon>
        <taxon>Neopterygii</taxon>
        <taxon>Teleostei</taxon>
        <taxon>Ostariophysi</taxon>
        <taxon>Cypriniformes</taxon>
        <taxon>Cyprinidae</taxon>
        <taxon>Labeoninae</taxon>
        <taxon>Labeonini</taxon>
        <taxon>Cirrhinus</taxon>
    </lineage>
</organism>
<dbReference type="EMBL" id="JAYMGO010000008">
    <property type="protein sequence ID" value="KAL1270258.1"/>
    <property type="molecule type" value="Genomic_DNA"/>
</dbReference>
<evidence type="ECO:0000313" key="3">
    <source>
        <dbReference type="Proteomes" id="UP001558613"/>
    </source>
</evidence>
<reference evidence="2 3" key="1">
    <citation type="submission" date="2023-09" db="EMBL/GenBank/DDBJ databases">
        <authorList>
            <person name="Wang M."/>
        </authorList>
    </citation>
    <scope>NUCLEOTIDE SEQUENCE [LARGE SCALE GENOMIC DNA]</scope>
    <source>
        <strain evidence="2">GT-2023</strain>
        <tissue evidence="2">Liver</tissue>
    </source>
</reference>
<accession>A0ABR3N045</accession>
<dbReference type="Proteomes" id="UP001558613">
    <property type="component" value="Unassembled WGS sequence"/>
</dbReference>